<gene>
    <name evidence="1" type="ORF">CLV59_105483</name>
</gene>
<protein>
    <submittedName>
        <fullName evidence="1">Uncharacterized protein</fullName>
    </submittedName>
</protein>
<evidence type="ECO:0000313" key="2">
    <source>
        <dbReference type="Proteomes" id="UP000249819"/>
    </source>
</evidence>
<name>A0A327W045_9BACT</name>
<organism evidence="1 2">
    <name type="scientific">Chitinophaga dinghuensis</name>
    <dbReference type="NCBI Taxonomy" id="1539050"/>
    <lineage>
        <taxon>Bacteria</taxon>
        <taxon>Pseudomonadati</taxon>
        <taxon>Bacteroidota</taxon>
        <taxon>Chitinophagia</taxon>
        <taxon>Chitinophagales</taxon>
        <taxon>Chitinophagaceae</taxon>
        <taxon>Chitinophaga</taxon>
    </lineage>
</organism>
<keyword evidence="2" id="KW-1185">Reference proteome</keyword>
<dbReference type="Proteomes" id="UP000249819">
    <property type="component" value="Unassembled WGS sequence"/>
</dbReference>
<evidence type="ECO:0000313" key="1">
    <source>
        <dbReference type="EMBL" id="RAJ80374.1"/>
    </source>
</evidence>
<proteinExistence type="predicted"/>
<dbReference type="AlphaFoldDB" id="A0A327W045"/>
<comment type="caution">
    <text evidence="1">The sequence shown here is derived from an EMBL/GenBank/DDBJ whole genome shotgun (WGS) entry which is preliminary data.</text>
</comment>
<dbReference type="EMBL" id="QLMA01000005">
    <property type="protein sequence ID" value="RAJ80374.1"/>
    <property type="molecule type" value="Genomic_DNA"/>
</dbReference>
<accession>A0A327W045</accession>
<reference evidence="1 2" key="1">
    <citation type="submission" date="2018-06" db="EMBL/GenBank/DDBJ databases">
        <title>Genomic Encyclopedia of Archaeal and Bacterial Type Strains, Phase II (KMG-II): from individual species to whole genera.</title>
        <authorList>
            <person name="Goeker M."/>
        </authorList>
    </citation>
    <scope>NUCLEOTIDE SEQUENCE [LARGE SCALE GENOMIC DNA]</scope>
    <source>
        <strain evidence="1 2">DSM 29821</strain>
    </source>
</reference>
<sequence length="162" mass="19173">MIIFKNITDHINTWDAHSKGTFRSGHDLIIPYINLELMENNPISSNTCVIDFSYLVFREVQEMQEGEKGNSIYFQGKPSASVNPLLLNEYVIINSWRDSTEIELKISCHTIDLYVNDDFNFRSREHPFVPYDTPKWKANMDNEKIERFFLRESFDHVLKYLK</sequence>